<keyword evidence="1" id="KW-1133">Transmembrane helix</keyword>
<organism evidence="2 3">
    <name type="scientific">Characodon lateralis</name>
    <dbReference type="NCBI Taxonomy" id="208331"/>
    <lineage>
        <taxon>Eukaryota</taxon>
        <taxon>Metazoa</taxon>
        <taxon>Chordata</taxon>
        <taxon>Craniata</taxon>
        <taxon>Vertebrata</taxon>
        <taxon>Euteleostomi</taxon>
        <taxon>Actinopterygii</taxon>
        <taxon>Neopterygii</taxon>
        <taxon>Teleostei</taxon>
        <taxon>Neoteleostei</taxon>
        <taxon>Acanthomorphata</taxon>
        <taxon>Ovalentaria</taxon>
        <taxon>Atherinomorphae</taxon>
        <taxon>Cyprinodontiformes</taxon>
        <taxon>Goodeidae</taxon>
        <taxon>Characodon</taxon>
    </lineage>
</organism>
<dbReference type="Proteomes" id="UP001352852">
    <property type="component" value="Unassembled WGS sequence"/>
</dbReference>
<accession>A0ABU7CX70</accession>
<reference evidence="2 3" key="1">
    <citation type="submission" date="2021-06" db="EMBL/GenBank/DDBJ databases">
        <authorList>
            <person name="Palmer J.M."/>
        </authorList>
    </citation>
    <scope>NUCLEOTIDE SEQUENCE [LARGE SCALE GENOMIC DNA]</scope>
    <source>
        <strain evidence="2 3">CL_MEX2019</strain>
        <tissue evidence="2">Muscle</tissue>
    </source>
</reference>
<evidence type="ECO:0000313" key="2">
    <source>
        <dbReference type="EMBL" id="MED6266460.1"/>
    </source>
</evidence>
<name>A0ABU7CX70_9TELE</name>
<keyword evidence="3" id="KW-1185">Reference proteome</keyword>
<comment type="caution">
    <text evidence="2">The sequence shown here is derived from an EMBL/GenBank/DDBJ whole genome shotgun (WGS) entry which is preliminary data.</text>
</comment>
<keyword evidence="1" id="KW-0812">Transmembrane</keyword>
<gene>
    <name evidence="2" type="ORF">CHARACLAT_002370</name>
</gene>
<sequence length="125" mass="13783">MSPCGSCFLSTPYFSHIPLINLPFLCWHICVPSVYSSSSSSVALFLLFCRSTSLPLFSPLAPRLASVGTREGVIQKNLSGLLPVRDLRLDPSLMYSLPLLALSPNLLVVWIFLSMAYFLAKIRCS</sequence>
<keyword evidence="1" id="KW-0472">Membrane</keyword>
<feature type="transmembrane region" description="Helical" evidence="1">
    <location>
        <begin position="13"/>
        <end position="35"/>
    </location>
</feature>
<dbReference type="EMBL" id="JAHUTJ010008291">
    <property type="protein sequence ID" value="MED6266460.1"/>
    <property type="molecule type" value="Genomic_DNA"/>
</dbReference>
<feature type="transmembrane region" description="Helical" evidence="1">
    <location>
        <begin position="95"/>
        <end position="120"/>
    </location>
</feature>
<protein>
    <recommendedName>
        <fullName evidence="4">Transmembrane protein</fullName>
    </recommendedName>
</protein>
<evidence type="ECO:0000256" key="1">
    <source>
        <dbReference type="SAM" id="Phobius"/>
    </source>
</evidence>
<evidence type="ECO:0008006" key="4">
    <source>
        <dbReference type="Google" id="ProtNLM"/>
    </source>
</evidence>
<evidence type="ECO:0000313" key="3">
    <source>
        <dbReference type="Proteomes" id="UP001352852"/>
    </source>
</evidence>
<proteinExistence type="predicted"/>